<dbReference type="OrthoDB" id="32138at10239"/>
<accession>W8ED24</accession>
<dbReference type="Proteomes" id="UP000203363">
    <property type="component" value="Segment"/>
</dbReference>
<name>W8ED24_9CAUD</name>
<dbReference type="GeneID" id="18506198"/>
<protein>
    <submittedName>
        <fullName evidence="1">Uncharacterized protein</fullName>
    </submittedName>
</protein>
<reference evidence="1 2" key="1">
    <citation type="journal article" date="2014" name="Genome Announc.">
        <title>Complete genome sequences of nine mycobacteriophages.</title>
        <authorList>
            <person name="Franceschelli J.J."/>
            <person name="Suarez C.A."/>
            <person name="Teran L."/>
            <person name="Raya R.R."/>
            <person name="Morbidoni H.R."/>
        </authorList>
    </citation>
    <scope>NUCLEOTIDE SEQUENCE [LARGE SCALE GENOMIC DNA]</scope>
</reference>
<dbReference type="EMBL" id="KJ410133">
    <property type="protein sequence ID" value="AHJ86597.1"/>
    <property type="molecule type" value="Genomic_DNA"/>
</dbReference>
<sequence length="119" mass="13110">MSHPDVGRFARALAEFEIREFVEELGYSFQTGPQGVIVLIPSDFDESTVQYADPQPGARYILGADLQPRRQHEGGDECADCGVKLTALDRCQTVVPNPAGGLGFTLRFVCPEHYRNPKA</sequence>
<gene>
    <name evidence="1" type="ORF">Jolie2_47</name>
</gene>
<proteinExistence type="predicted"/>
<keyword evidence="2" id="KW-1185">Reference proteome</keyword>
<evidence type="ECO:0000313" key="2">
    <source>
        <dbReference type="Proteomes" id="UP000203363"/>
    </source>
</evidence>
<dbReference type="RefSeq" id="YP_009009704.1">
    <property type="nucleotide sequence ID" value="NC_023604.1"/>
</dbReference>
<organism evidence="1 2">
    <name type="scientific">Mycobacterium phage Jolie2</name>
    <dbReference type="NCBI Taxonomy" id="1458831"/>
    <lineage>
        <taxon>Viruses</taxon>
        <taxon>Duplodnaviria</taxon>
        <taxon>Heunggongvirae</taxon>
        <taxon>Uroviricota</taxon>
        <taxon>Caudoviricetes</taxon>
        <taxon>Gclasvirinae</taxon>
        <taxon>Jolieduovirus</taxon>
        <taxon>Jolieduovirus jolie2</taxon>
    </lineage>
</organism>
<evidence type="ECO:0000313" key="1">
    <source>
        <dbReference type="EMBL" id="AHJ86597.1"/>
    </source>
</evidence>
<dbReference type="KEGG" id="vg:18506198"/>